<reference evidence="6 7" key="1">
    <citation type="journal article" date="2024" name="Chem. Sci.">
        <title>Discovery of megapolipeptins by genome mining of a Burkholderiales bacteria collection.</title>
        <authorList>
            <person name="Paulo B.S."/>
            <person name="Recchia M.J.J."/>
            <person name="Lee S."/>
            <person name="Fergusson C.H."/>
            <person name="Romanowski S.B."/>
            <person name="Hernandez A."/>
            <person name="Krull N."/>
            <person name="Liu D.Y."/>
            <person name="Cavanagh H."/>
            <person name="Bos A."/>
            <person name="Gray C.A."/>
            <person name="Murphy B.T."/>
            <person name="Linington R.G."/>
            <person name="Eustaquio A.S."/>
        </authorList>
    </citation>
    <scope>NUCLEOTIDE SEQUENCE [LARGE SCALE GENOMIC DNA]</scope>
    <source>
        <strain evidence="6 7">RL17-379-BIB-C</strain>
    </source>
</reference>
<keyword evidence="3" id="KW-0804">Transcription</keyword>
<dbReference type="InterPro" id="IPR008920">
    <property type="entry name" value="TF_FadR/GntR_C"/>
</dbReference>
<evidence type="ECO:0000259" key="5">
    <source>
        <dbReference type="PROSITE" id="PS50949"/>
    </source>
</evidence>
<dbReference type="Gene3D" id="1.10.10.10">
    <property type="entry name" value="Winged helix-like DNA-binding domain superfamily/Winged helix DNA-binding domain"/>
    <property type="match status" value="2"/>
</dbReference>
<gene>
    <name evidence="6" type="ORF">PQR00_30430</name>
</gene>
<protein>
    <submittedName>
        <fullName evidence="6">GntR family transcriptional regulator</fullName>
    </submittedName>
</protein>
<comment type="caution">
    <text evidence="6">The sequence shown here is derived from an EMBL/GenBank/DDBJ whole genome shotgun (WGS) entry which is preliminary data.</text>
</comment>
<dbReference type="PROSITE" id="PS50949">
    <property type="entry name" value="HTH_GNTR"/>
    <property type="match status" value="2"/>
</dbReference>
<dbReference type="SUPFAM" id="SSF46785">
    <property type="entry name" value="Winged helix' DNA-binding domain"/>
    <property type="match status" value="2"/>
</dbReference>
<feature type="domain" description="HTH gntR-type" evidence="5">
    <location>
        <begin position="44"/>
        <end position="111"/>
    </location>
</feature>
<dbReference type="RefSeq" id="WP_408417433.1">
    <property type="nucleotide sequence ID" value="NZ_JAQQDH010000014.1"/>
</dbReference>
<dbReference type="InterPro" id="IPR036390">
    <property type="entry name" value="WH_DNA-bd_sf"/>
</dbReference>
<accession>A0ABW9CBG4</accession>
<organism evidence="6 7">
    <name type="scientific">Paraburkholderia strydomiana</name>
    <dbReference type="NCBI Taxonomy" id="1245417"/>
    <lineage>
        <taxon>Bacteria</taxon>
        <taxon>Pseudomonadati</taxon>
        <taxon>Pseudomonadota</taxon>
        <taxon>Betaproteobacteria</taxon>
        <taxon>Burkholderiales</taxon>
        <taxon>Burkholderiaceae</taxon>
        <taxon>Paraburkholderia</taxon>
    </lineage>
</organism>
<evidence type="ECO:0000313" key="6">
    <source>
        <dbReference type="EMBL" id="MFM0447929.1"/>
    </source>
</evidence>
<dbReference type="InterPro" id="IPR011711">
    <property type="entry name" value="GntR_C"/>
</dbReference>
<feature type="region of interest" description="Disordered" evidence="4">
    <location>
        <begin position="1"/>
        <end position="39"/>
    </location>
</feature>
<feature type="compositionally biased region" description="Low complexity" evidence="4">
    <location>
        <begin position="1"/>
        <end position="10"/>
    </location>
</feature>
<sequence>MTRRAGASRSSRSHPAAHRPAAPLTVDPVHPTDSAEVSPEADNRLRYRVIHDRLKSAIALGNIAPGLVLLEGPVARIFGTSRVPVRKAFEMLHAGGLLLTFEGRGYLVANADGSAPEPLRAPISEDTLGFDRPSEPLDIPSNSERIYDSLEAAISLGIVFGHFRIDESNAAEVFGVSRGTVREALNRLRDRGLVEKSAYSHWLCGPLTARAVRQDYELRTLLEPAALLASAPSLSRDQLEAALRDVERAIEDPDSVDASTLYHLEVTLHDTFLSGAPNRKLLATISQAHMPLIVNHAFYDAFRLHPEMSTLTEHRTVIELLLRGEFAAASTALAVHLRHGETRTRQRLKVLAVLPDPDLPSYMQRIA</sequence>
<evidence type="ECO:0000256" key="1">
    <source>
        <dbReference type="ARBA" id="ARBA00023015"/>
    </source>
</evidence>
<evidence type="ECO:0000256" key="3">
    <source>
        <dbReference type="ARBA" id="ARBA00023163"/>
    </source>
</evidence>
<dbReference type="Proteomes" id="UP001629288">
    <property type="component" value="Unassembled WGS sequence"/>
</dbReference>
<dbReference type="InterPro" id="IPR036388">
    <property type="entry name" value="WH-like_DNA-bd_sf"/>
</dbReference>
<dbReference type="PANTHER" id="PTHR43537:SF24">
    <property type="entry name" value="GLUCONATE OPERON TRANSCRIPTIONAL REPRESSOR"/>
    <property type="match status" value="1"/>
</dbReference>
<dbReference type="SMART" id="SM00895">
    <property type="entry name" value="FCD"/>
    <property type="match status" value="1"/>
</dbReference>
<dbReference type="PANTHER" id="PTHR43537">
    <property type="entry name" value="TRANSCRIPTIONAL REGULATOR, GNTR FAMILY"/>
    <property type="match status" value="1"/>
</dbReference>
<evidence type="ECO:0000256" key="2">
    <source>
        <dbReference type="ARBA" id="ARBA00023125"/>
    </source>
</evidence>
<evidence type="ECO:0000313" key="7">
    <source>
        <dbReference type="Proteomes" id="UP001629288"/>
    </source>
</evidence>
<dbReference type="InterPro" id="IPR000524">
    <property type="entry name" value="Tscrpt_reg_HTH_GntR"/>
</dbReference>
<feature type="domain" description="HTH gntR-type" evidence="5">
    <location>
        <begin position="140"/>
        <end position="211"/>
    </location>
</feature>
<dbReference type="Pfam" id="PF07729">
    <property type="entry name" value="FCD"/>
    <property type="match status" value="1"/>
</dbReference>
<keyword evidence="1" id="KW-0805">Transcription regulation</keyword>
<dbReference type="Pfam" id="PF00392">
    <property type="entry name" value="GntR"/>
    <property type="match status" value="2"/>
</dbReference>
<evidence type="ECO:0000256" key="4">
    <source>
        <dbReference type="SAM" id="MobiDB-lite"/>
    </source>
</evidence>
<name>A0ABW9CBG4_9BURK</name>
<keyword evidence="7" id="KW-1185">Reference proteome</keyword>
<dbReference type="Gene3D" id="1.20.120.530">
    <property type="entry name" value="GntR ligand-binding domain-like"/>
    <property type="match status" value="1"/>
</dbReference>
<keyword evidence="2" id="KW-0238">DNA-binding</keyword>
<dbReference type="SUPFAM" id="SSF48008">
    <property type="entry name" value="GntR ligand-binding domain-like"/>
    <property type="match status" value="1"/>
</dbReference>
<dbReference type="SMART" id="SM00345">
    <property type="entry name" value="HTH_GNTR"/>
    <property type="match status" value="2"/>
</dbReference>
<dbReference type="EMBL" id="JAQQDH010000014">
    <property type="protein sequence ID" value="MFM0447929.1"/>
    <property type="molecule type" value="Genomic_DNA"/>
</dbReference>
<proteinExistence type="predicted"/>